<protein>
    <submittedName>
        <fullName evidence="6">Amino acid permease</fullName>
    </submittedName>
</protein>
<comment type="subcellular location">
    <subcellularLocation>
        <location evidence="1">Membrane</location>
        <topology evidence="1">Multi-pass membrane protein</topology>
    </subcellularLocation>
</comment>
<reference evidence="6 7" key="1">
    <citation type="submission" date="2020-08" db="EMBL/GenBank/DDBJ databases">
        <title>Sphingobacterium sp. DN00404 isolated from aquaculture water.</title>
        <authorList>
            <person name="Zhang M."/>
        </authorList>
    </citation>
    <scope>NUCLEOTIDE SEQUENCE [LARGE SCALE GENOMIC DNA]</scope>
    <source>
        <strain evidence="6 7">KCTC 32294</strain>
    </source>
</reference>
<feature type="transmembrane region" description="Helical" evidence="5">
    <location>
        <begin position="145"/>
        <end position="170"/>
    </location>
</feature>
<feature type="transmembrane region" description="Helical" evidence="5">
    <location>
        <begin position="208"/>
        <end position="232"/>
    </location>
</feature>
<dbReference type="PANTHER" id="PTHR11785">
    <property type="entry name" value="AMINO ACID TRANSPORTER"/>
    <property type="match status" value="1"/>
</dbReference>
<dbReference type="PIRSF" id="PIRSF006060">
    <property type="entry name" value="AA_transporter"/>
    <property type="match status" value="1"/>
</dbReference>
<feature type="transmembrane region" description="Helical" evidence="5">
    <location>
        <begin position="443"/>
        <end position="461"/>
    </location>
</feature>
<dbReference type="PANTHER" id="PTHR11785:SF512">
    <property type="entry name" value="SOBREMESA, ISOFORM B"/>
    <property type="match status" value="1"/>
</dbReference>
<keyword evidence="4 5" id="KW-0472">Membrane</keyword>
<keyword evidence="7" id="KW-1185">Reference proteome</keyword>
<name>A0ABR7Y674_9SPHI</name>
<comment type="caution">
    <text evidence="6">The sequence shown here is derived from an EMBL/GenBank/DDBJ whole genome shotgun (WGS) entry which is preliminary data.</text>
</comment>
<feature type="transmembrane region" description="Helical" evidence="5">
    <location>
        <begin position="294"/>
        <end position="315"/>
    </location>
</feature>
<feature type="transmembrane region" description="Helical" evidence="5">
    <location>
        <begin position="114"/>
        <end position="139"/>
    </location>
</feature>
<feature type="transmembrane region" description="Helical" evidence="5">
    <location>
        <begin position="416"/>
        <end position="437"/>
    </location>
</feature>
<evidence type="ECO:0000256" key="2">
    <source>
        <dbReference type="ARBA" id="ARBA00022692"/>
    </source>
</evidence>
<feature type="transmembrane region" description="Helical" evidence="5">
    <location>
        <begin position="253"/>
        <end position="274"/>
    </location>
</feature>
<feature type="transmembrane region" description="Helical" evidence="5">
    <location>
        <begin position="182"/>
        <end position="202"/>
    </location>
</feature>
<dbReference type="InterPro" id="IPR050598">
    <property type="entry name" value="AminoAcid_Transporter"/>
</dbReference>
<keyword evidence="2 5" id="KW-0812">Transmembrane</keyword>
<feature type="transmembrane region" description="Helical" evidence="5">
    <location>
        <begin position="70"/>
        <end position="93"/>
    </location>
</feature>
<dbReference type="Pfam" id="PF13520">
    <property type="entry name" value="AA_permease_2"/>
    <property type="match status" value="1"/>
</dbReference>
<keyword evidence="3 5" id="KW-1133">Transmembrane helix</keyword>
<feature type="transmembrane region" description="Helical" evidence="5">
    <location>
        <begin position="353"/>
        <end position="373"/>
    </location>
</feature>
<evidence type="ECO:0000256" key="5">
    <source>
        <dbReference type="SAM" id="Phobius"/>
    </source>
</evidence>
<sequence length="466" mass="50034">MKDTQSLKVSTETSVKTSRNGVVIHTTKSDRPKQVLSIIDAVVVIVGIVVGAGIFRTPSIVAEQTGSPELFFGVWVLGGVISLIGAMCYAELSSAFPNTGGDYHFLHRAFGKRFAFLFAWARMSVIQTGSIALLAFIVGDYMSELYSLGAFSSSIYAAIVVIGLTLINVVGIHVGTGVQKMLVSLQFIGLLALIAAGLFFHADGHDQPAVATVSSGITPAIGGAMVMVLLTFGGWNEAGYISSEMRGGSKKMAMVMIISILLITILYLLINLAYLNVLGIDGLASSDAVGVETMRVIMGDTGVFFIGLLVILAALTSTNATIFTGARTNHALGRDFSVFSFMRTWKSETSTPVNALLVQGAIAIILIIVGSFARSGFESMVDFTAPIFWFFILCTGISLFILRYKEPHAPRPFKVPLYPVLPIIFCLTSSYLLYSSLMFAGRGAWLGVGVLLLGTVFFFFMPKLKR</sequence>
<evidence type="ECO:0000256" key="4">
    <source>
        <dbReference type="ARBA" id="ARBA00023136"/>
    </source>
</evidence>
<dbReference type="InterPro" id="IPR002293">
    <property type="entry name" value="AA/rel_permease1"/>
</dbReference>
<evidence type="ECO:0000313" key="7">
    <source>
        <dbReference type="Proteomes" id="UP000606494"/>
    </source>
</evidence>
<evidence type="ECO:0000313" key="6">
    <source>
        <dbReference type="EMBL" id="MBD1426786.1"/>
    </source>
</evidence>
<feature type="transmembrane region" description="Helical" evidence="5">
    <location>
        <begin position="385"/>
        <end position="404"/>
    </location>
</feature>
<dbReference type="RefSeq" id="WP_190309945.1">
    <property type="nucleotide sequence ID" value="NZ_JACNYK010000004.1"/>
</dbReference>
<dbReference type="Gene3D" id="1.20.1740.10">
    <property type="entry name" value="Amino acid/polyamine transporter I"/>
    <property type="match status" value="1"/>
</dbReference>
<organism evidence="6 7">
    <name type="scientific">Sphingobacterium arenae</name>
    <dbReference type="NCBI Taxonomy" id="1280598"/>
    <lineage>
        <taxon>Bacteria</taxon>
        <taxon>Pseudomonadati</taxon>
        <taxon>Bacteroidota</taxon>
        <taxon>Sphingobacteriia</taxon>
        <taxon>Sphingobacteriales</taxon>
        <taxon>Sphingobacteriaceae</taxon>
        <taxon>Sphingobacterium</taxon>
    </lineage>
</organism>
<gene>
    <name evidence="6" type="ORF">H8B17_14460</name>
</gene>
<feature type="transmembrane region" description="Helical" evidence="5">
    <location>
        <begin position="35"/>
        <end position="55"/>
    </location>
</feature>
<dbReference type="Proteomes" id="UP000606494">
    <property type="component" value="Unassembled WGS sequence"/>
</dbReference>
<evidence type="ECO:0000256" key="3">
    <source>
        <dbReference type="ARBA" id="ARBA00022989"/>
    </source>
</evidence>
<proteinExistence type="predicted"/>
<dbReference type="EMBL" id="JACNYK010000004">
    <property type="protein sequence ID" value="MBD1426786.1"/>
    <property type="molecule type" value="Genomic_DNA"/>
</dbReference>
<accession>A0ABR7Y674</accession>
<evidence type="ECO:0000256" key="1">
    <source>
        <dbReference type="ARBA" id="ARBA00004141"/>
    </source>
</evidence>